<keyword evidence="1" id="KW-1133">Transmembrane helix</keyword>
<proteinExistence type="predicted"/>
<keyword evidence="1" id="KW-0472">Membrane</keyword>
<name>Q1MQS3_LAWIP</name>
<sequence length="121" mass="14773">MQHRLSKEIFSRNDKNHTYKQYKQSNYEAWLTSCIYIFYSIWWWLFAYVICNGNVLTYSYILGFPCWFFFSCLIGFPLLCCILWFIIHYFFKEVPLDTPIQNYDPNDINSQIQSEHHPELL</sequence>
<evidence type="ECO:0000313" key="3">
    <source>
        <dbReference type="Proteomes" id="UP000002430"/>
    </source>
</evidence>
<reference evidence="2 3" key="1">
    <citation type="submission" date="2005-11" db="EMBL/GenBank/DDBJ databases">
        <title>The complete genome sequence of Lawsonia intracellularis: the causative agent of proliferative enteropathy.</title>
        <authorList>
            <person name="Kaur K."/>
            <person name="Zhang Q."/>
            <person name="Beckler D."/>
            <person name="Munir S."/>
            <person name="Li L."/>
            <person name="Kinsley K."/>
            <person name="Herron L."/>
            <person name="Peterson A."/>
            <person name="May B."/>
            <person name="Singh S."/>
            <person name="Gebhart C."/>
            <person name="Kapur V."/>
        </authorList>
    </citation>
    <scope>NUCLEOTIDE SEQUENCE [LARGE SCALE GENOMIC DNA]</scope>
    <source>
        <strain evidence="2 3">PHE/MN1-00</strain>
    </source>
</reference>
<gene>
    <name evidence="2" type="ordered locus">LI0600</name>
</gene>
<feature type="transmembrane region" description="Helical" evidence="1">
    <location>
        <begin position="29"/>
        <end position="50"/>
    </location>
</feature>
<evidence type="ECO:0000313" key="2">
    <source>
        <dbReference type="EMBL" id="CAJ54654.1"/>
    </source>
</evidence>
<keyword evidence="1" id="KW-0812">Transmembrane</keyword>
<dbReference type="PANTHER" id="PTHR39174">
    <property type="entry name" value="INNER MEMBRANE PROTEIN-RELATED"/>
    <property type="match status" value="1"/>
</dbReference>
<dbReference type="STRING" id="363253.LI0600"/>
<dbReference type="AlphaFoldDB" id="Q1MQS3"/>
<dbReference type="OrthoDB" id="1752893at2"/>
<dbReference type="EMBL" id="AM180252">
    <property type="protein sequence ID" value="CAJ54654.1"/>
    <property type="molecule type" value="Genomic_DNA"/>
</dbReference>
<dbReference type="Pfam" id="PF06196">
    <property type="entry name" value="DUF997"/>
    <property type="match status" value="1"/>
</dbReference>
<dbReference type="Proteomes" id="UP000002430">
    <property type="component" value="Chromosome"/>
</dbReference>
<dbReference type="HOGENOM" id="CLU_166678_0_0_7"/>
<dbReference type="PANTHER" id="PTHR39174:SF1">
    <property type="entry name" value="INNER MEMBRANE PROTEIN"/>
    <property type="match status" value="1"/>
</dbReference>
<evidence type="ECO:0000256" key="1">
    <source>
        <dbReference type="SAM" id="Phobius"/>
    </source>
</evidence>
<dbReference type="KEGG" id="lip:LI0600"/>
<accession>Q1MQS3</accession>
<dbReference type="InterPro" id="IPR010398">
    <property type="entry name" value="DUF997"/>
</dbReference>
<keyword evidence="3" id="KW-1185">Reference proteome</keyword>
<protein>
    <submittedName>
        <fullName evidence="2">Predicted membrane protein</fullName>
    </submittedName>
</protein>
<organism evidence="2 3">
    <name type="scientific">Lawsonia intracellularis (strain PHE/MN1-00)</name>
    <dbReference type="NCBI Taxonomy" id="363253"/>
    <lineage>
        <taxon>Bacteria</taxon>
        <taxon>Pseudomonadati</taxon>
        <taxon>Thermodesulfobacteriota</taxon>
        <taxon>Desulfovibrionia</taxon>
        <taxon>Desulfovibrionales</taxon>
        <taxon>Desulfovibrionaceae</taxon>
        <taxon>Lawsonia</taxon>
    </lineage>
</organism>
<dbReference type="eggNOG" id="COG3924">
    <property type="taxonomic scope" value="Bacteria"/>
</dbReference>
<dbReference type="RefSeq" id="WP_011526683.1">
    <property type="nucleotide sequence ID" value="NC_008011.1"/>
</dbReference>
<feature type="transmembrane region" description="Helical" evidence="1">
    <location>
        <begin position="62"/>
        <end position="87"/>
    </location>
</feature>